<keyword evidence="2" id="KW-1185">Reference proteome</keyword>
<accession>A0ABM8ZLW4</accession>
<dbReference type="EMBL" id="CAKLCM010000003">
    <property type="protein sequence ID" value="CAH0529369.1"/>
    <property type="molecule type" value="Genomic_DNA"/>
</dbReference>
<dbReference type="Proteomes" id="UP000838160">
    <property type="component" value="Unassembled WGS sequence"/>
</dbReference>
<sequence>MYRKEFESAVDRTKGFGLNCSTVTYQEGRLLTPELMSGFAQAFQEHIGEPDVEDVVAQCLSFHFRLLEPMSKIVGMPCQFTIGYVETNERLMFHQTEESLLNILNNGIDGSTLNIHAWLTLPTMEIIDLSLPTSYAVINNHKEGIGGVIAQHPDELTGGMKYHPMLIGEDFLIKSGAMTGFRI</sequence>
<comment type="caution">
    <text evidence="1">The sequence shown here is derived from an EMBL/GenBank/DDBJ whole genome shotgun (WGS) entry which is preliminary data.</text>
</comment>
<dbReference type="RefSeq" id="WP_237486032.1">
    <property type="nucleotide sequence ID" value="NZ_CAKLCM010000003.1"/>
</dbReference>
<name>A0ABM8ZLW4_9VIBR</name>
<evidence type="ECO:0000313" key="2">
    <source>
        <dbReference type="Proteomes" id="UP000838160"/>
    </source>
</evidence>
<reference evidence="1" key="1">
    <citation type="submission" date="2021-12" db="EMBL/GenBank/DDBJ databases">
        <authorList>
            <person name="Rodrigo-Torres L."/>
            <person name="Arahal R. D."/>
            <person name="Lucena T."/>
        </authorList>
    </citation>
    <scope>NUCLEOTIDE SEQUENCE</scope>
    <source>
        <strain evidence="1">CECT 8226</strain>
    </source>
</reference>
<gene>
    <name evidence="1" type="ORF">VHP8226_03185</name>
</gene>
<protein>
    <submittedName>
        <fullName evidence="1">Uncharacterized protein</fullName>
    </submittedName>
</protein>
<proteinExistence type="predicted"/>
<evidence type="ECO:0000313" key="1">
    <source>
        <dbReference type="EMBL" id="CAH0529369.1"/>
    </source>
</evidence>
<organism evidence="1 2">
    <name type="scientific">Vibrio hippocampi</name>
    <dbReference type="NCBI Taxonomy" id="654686"/>
    <lineage>
        <taxon>Bacteria</taxon>
        <taxon>Pseudomonadati</taxon>
        <taxon>Pseudomonadota</taxon>
        <taxon>Gammaproteobacteria</taxon>
        <taxon>Vibrionales</taxon>
        <taxon>Vibrionaceae</taxon>
        <taxon>Vibrio</taxon>
    </lineage>
</organism>